<dbReference type="AlphaFoldDB" id="A0A179BLL1"/>
<dbReference type="Pfam" id="PF01797">
    <property type="entry name" value="Y1_Tnp"/>
    <property type="match status" value="1"/>
</dbReference>
<dbReference type="GO" id="GO:0003677">
    <property type="term" value="F:DNA binding"/>
    <property type="evidence" value="ECO:0007669"/>
    <property type="project" value="InterPro"/>
</dbReference>
<dbReference type="InterPro" id="IPR002686">
    <property type="entry name" value="Transposase_17"/>
</dbReference>
<sequence length="83" mass="9306">MHLLVEIHPALNISTLINNLKTASARRARTRFASTSNLFIGNRFFLHRAYYVGSVGGAILEAVRRYGESHGTKEKPRKAQRPA</sequence>
<dbReference type="GO" id="GO:0004803">
    <property type="term" value="F:transposase activity"/>
    <property type="evidence" value="ECO:0007669"/>
    <property type="project" value="InterPro"/>
</dbReference>
<dbReference type="SUPFAM" id="SSF143422">
    <property type="entry name" value="Transposase IS200-like"/>
    <property type="match status" value="1"/>
</dbReference>
<keyword evidence="3" id="KW-1185">Reference proteome</keyword>
<dbReference type="Gene3D" id="3.30.70.1290">
    <property type="entry name" value="Transposase IS200-like"/>
    <property type="match status" value="1"/>
</dbReference>
<protein>
    <recommendedName>
        <fullName evidence="1">Transposase IS200-like domain-containing protein</fullName>
    </recommendedName>
</protein>
<organism evidence="2 3">
    <name type="scientific">Acidithiobacillus ferrooxidans</name>
    <name type="common">Thiobacillus ferrooxidans</name>
    <dbReference type="NCBI Taxonomy" id="920"/>
    <lineage>
        <taxon>Bacteria</taxon>
        <taxon>Pseudomonadati</taxon>
        <taxon>Pseudomonadota</taxon>
        <taxon>Acidithiobacillia</taxon>
        <taxon>Acidithiobacillales</taxon>
        <taxon>Acidithiobacillaceae</taxon>
        <taxon>Acidithiobacillus</taxon>
    </lineage>
</organism>
<evidence type="ECO:0000313" key="2">
    <source>
        <dbReference type="EMBL" id="OAP92195.1"/>
    </source>
</evidence>
<dbReference type="EMBL" id="LVXZ01000046">
    <property type="protein sequence ID" value="OAP92195.1"/>
    <property type="molecule type" value="Genomic_DNA"/>
</dbReference>
<feature type="domain" description="Transposase IS200-like" evidence="1">
    <location>
        <begin position="1"/>
        <end position="66"/>
    </location>
</feature>
<reference evidence="2 3" key="1">
    <citation type="submission" date="2016-04" db="EMBL/GenBank/DDBJ databases">
        <title>Acidithiobacillus ferrooxidans genome sequencing and assembly.</title>
        <authorList>
            <person name="Zhou Z."/>
        </authorList>
    </citation>
    <scope>NUCLEOTIDE SEQUENCE [LARGE SCALE GENOMIC DNA]</scope>
    <source>
        <strain evidence="2 3">BY0502</strain>
    </source>
</reference>
<dbReference type="InterPro" id="IPR036515">
    <property type="entry name" value="Transposase_17_sf"/>
</dbReference>
<accession>A0A179BLL1</accession>
<dbReference type="PANTHER" id="PTHR33360">
    <property type="entry name" value="TRANSPOSASE FOR INSERTION SEQUENCE ELEMENT IS200"/>
    <property type="match status" value="1"/>
</dbReference>
<dbReference type="GO" id="GO:0006313">
    <property type="term" value="P:DNA transposition"/>
    <property type="evidence" value="ECO:0007669"/>
    <property type="project" value="InterPro"/>
</dbReference>
<name>A0A179BLL1_ACIFR</name>
<gene>
    <name evidence="2" type="ORF">A4H96_04595</name>
</gene>
<comment type="caution">
    <text evidence="2">The sequence shown here is derived from an EMBL/GenBank/DDBJ whole genome shotgun (WGS) entry which is preliminary data.</text>
</comment>
<evidence type="ECO:0000259" key="1">
    <source>
        <dbReference type="Pfam" id="PF01797"/>
    </source>
</evidence>
<dbReference type="PANTHER" id="PTHR33360:SF2">
    <property type="entry name" value="TRANSPOSASE FOR INSERTION SEQUENCE ELEMENT IS200"/>
    <property type="match status" value="1"/>
</dbReference>
<evidence type="ECO:0000313" key="3">
    <source>
        <dbReference type="Proteomes" id="UP000078302"/>
    </source>
</evidence>
<proteinExistence type="predicted"/>
<dbReference type="Proteomes" id="UP000078302">
    <property type="component" value="Unassembled WGS sequence"/>
</dbReference>